<comment type="caution">
    <text evidence="1">The sequence shown here is derived from an EMBL/GenBank/DDBJ whole genome shotgun (WGS) entry which is preliminary data.</text>
</comment>
<protein>
    <submittedName>
        <fullName evidence="1">Uncharacterized protein</fullName>
    </submittedName>
</protein>
<organism evidence="1 2">
    <name type="scientific">Catharanthus roseus</name>
    <name type="common">Madagascar periwinkle</name>
    <name type="synonym">Vinca rosea</name>
    <dbReference type="NCBI Taxonomy" id="4058"/>
    <lineage>
        <taxon>Eukaryota</taxon>
        <taxon>Viridiplantae</taxon>
        <taxon>Streptophyta</taxon>
        <taxon>Embryophyta</taxon>
        <taxon>Tracheophyta</taxon>
        <taxon>Spermatophyta</taxon>
        <taxon>Magnoliopsida</taxon>
        <taxon>eudicotyledons</taxon>
        <taxon>Gunneridae</taxon>
        <taxon>Pentapetalae</taxon>
        <taxon>asterids</taxon>
        <taxon>lamiids</taxon>
        <taxon>Gentianales</taxon>
        <taxon>Apocynaceae</taxon>
        <taxon>Rauvolfioideae</taxon>
        <taxon>Vinceae</taxon>
        <taxon>Catharanthinae</taxon>
        <taxon>Catharanthus</taxon>
    </lineage>
</organism>
<evidence type="ECO:0000313" key="1">
    <source>
        <dbReference type="EMBL" id="KAI5673550.1"/>
    </source>
</evidence>
<dbReference type="Proteomes" id="UP001060085">
    <property type="component" value="Linkage Group LG03"/>
</dbReference>
<sequence>MQRLQDSWRSSDNRLSSSGRVMCRLAIYYHFFKNKTAQKIYNVFAKIKSSRMQGRNMVEEVLCLSAQRGYTVFHKNREESNVLSDIVAAHPTSIAMIRMWPYLMIMDTTYKTNK</sequence>
<proteinExistence type="predicted"/>
<name>A0ACC0BLI6_CATRO</name>
<accession>A0ACC0BLI6</accession>
<reference evidence="2" key="1">
    <citation type="journal article" date="2023" name="Nat. Plants">
        <title>Single-cell RNA sequencing provides a high-resolution roadmap for understanding the multicellular compartmentation of specialized metabolism.</title>
        <authorList>
            <person name="Sun S."/>
            <person name="Shen X."/>
            <person name="Li Y."/>
            <person name="Li Y."/>
            <person name="Wang S."/>
            <person name="Li R."/>
            <person name="Zhang H."/>
            <person name="Shen G."/>
            <person name="Guo B."/>
            <person name="Wei J."/>
            <person name="Xu J."/>
            <person name="St-Pierre B."/>
            <person name="Chen S."/>
            <person name="Sun C."/>
        </authorList>
    </citation>
    <scope>NUCLEOTIDE SEQUENCE [LARGE SCALE GENOMIC DNA]</scope>
</reference>
<gene>
    <name evidence="1" type="ORF">M9H77_13914</name>
</gene>
<keyword evidence="2" id="KW-1185">Reference proteome</keyword>
<dbReference type="EMBL" id="CM044703">
    <property type="protein sequence ID" value="KAI5673550.1"/>
    <property type="molecule type" value="Genomic_DNA"/>
</dbReference>
<evidence type="ECO:0000313" key="2">
    <source>
        <dbReference type="Proteomes" id="UP001060085"/>
    </source>
</evidence>